<reference evidence="1" key="1">
    <citation type="submission" date="2021-10" db="EMBL/GenBank/DDBJ databases">
        <title>Streptomyces nigrumlapis sp.nov.,an antimicrobial producing actinobacterium isolated from Black Gobi rocks.</title>
        <authorList>
            <person name="Wen Y."/>
            <person name="Zhang W."/>
            <person name="Liu X.G."/>
        </authorList>
    </citation>
    <scope>NUCLEOTIDE SEQUENCE</scope>
    <source>
        <strain evidence="1">ST13-2-2</strain>
    </source>
</reference>
<dbReference type="Proteomes" id="UP000830115">
    <property type="component" value="Chromosome"/>
</dbReference>
<evidence type="ECO:0000313" key="2">
    <source>
        <dbReference type="Proteomes" id="UP000830115"/>
    </source>
</evidence>
<dbReference type="RefSeq" id="WP_248868528.1">
    <property type="nucleotide sequence ID" value="NZ_CP086322.1"/>
</dbReference>
<gene>
    <name evidence="1" type="ORF">K9S39_41945</name>
</gene>
<dbReference type="EMBL" id="CP086322">
    <property type="protein sequence ID" value="UQA97554.1"/>
    <property type="molecule type" value="Genomic_DNA"/>
</dbReference>
<proteinExistence type="predicted"/>
<keyword evidence="2" id="KW-1185">Reference proteome</keyword>
<sequence length="59" mass="6174">MITDLRPWGQTGVAVGSVRADGLTQAKSGYVNVVHCSVLGPEVADVTIGHGAVLRTREQ</sequence>
<organism evidence="1 2">
    <name type="scientific">Streptomyces halobius</name>
    <dbReference type="NCBI Taxonomy" id="2879846"/>
    <lineage>
        <taxon>Bacteria</taxon>
        <taxon>Bacillati</taxon>
        <taxon>Actinomycetota</taxon>
        <taxon>Actinomycetes</taxon>
        <taxon>Kitasatosporales</taxon>
        <taxon>Streptomycetaceae</taxon>
        <taxon>Streptomyces</taxon>
    </lineage>
</organism>
<evidence type="ECO:0000313" key="1">
    <source>
        <dbReference type="EMBL" id="UQA97554.1"/>
    </source>
</evidence>
<name>A0ABY4MIB8_9ACTN</name>
<accession>A0ABY4MIB8</accession>
<protein>
    <submittedName>
        <fullName evidence="1">Uncharacterized protein</fullName>
    </submittedName>
</protein>